<sequence>MEFHYEVFDLDHSYCAPCDEYFVDLKSRARHIQSSVTHPQCRVCQRRFLNKNTLRVHYINAPYHHYCVACDKLFATAAGFQVHIDRSPMHNDDSDDEENYKEGEDGWEDELGTEVYPDGVGPEEREYSTGPGGFEEYEAFDDYDFEDLEELADPPFEFGDNEDEDTDDEDTKEQFECPMCEKGDKPVCSTKCGHLFCVPCIKAAYHYTGACPICDEAGKAEELRRVFITCT</sequence>
<dbReference type="SMART" id="SM00355">
    <property type="entry name" value="ZnF_C2H2"/>
    <property type="match status" value="3"/>
</dbReference>
<dbReference type="AlphaFoldDB" id="A0A0W0G784"/>
<evidence type="ECO:0000256" key="5">
    <source>
        <dbReference type="SAM" id="MobiDB-lite"/>
    </source>
</evidence>
<feature type="region of interest" description="Disordered" evidence="5">
    <location>
        <begin position="88"/>
        <end position="132"/>
    </location>
</feature>
<evidence type="ECO:0000313" key="8">
    <source>
        <dbReference type="Proteomes" id="UP000054988"/>
    </source>
</evidence>
<dbReference type="SMART" id="SM00184">
    <property type="entry name" value="RING"/>
    <property type="match status" value="1"/>
</dbReference>
<dbReference type="InterPro" id="IPR017907">
    <property type="entry name" value="Znf_RING_CS"/>
</dbReference>
<evidence type="ECO:0000256" key="4">
    <source>
        <dbReference type="PROSITE-ProRule" id="PRU00175"/>
    </source>
</evidence>
<dbReference type="InterPro" id="IPR013083">
    <property type="entry name" value="Znf_RING/FYVE/PHD"/>
</dbReference>
<dbReference type="InterPro" id="IPR047134">
    <property type="entry name" value="RNF4"/>
</dbReference>
<gene>
    <name evidence="7" type="ORF">WG66_3125</name>
</gene>
<evidence type="ECO:0000256" key="2">
    <source>
        <dbReference type="ARBA" id="ARBA00022771"/>
    </source>
</evidence>
<evidence type="ECO:0000313" key="7">
    <source>
        <dbReference type="EMBL" id="KTB44309.1"/>
    </source>
</evidence>
<dbReference type="InterPro" id="IPR022755">
    <property type="entry name" value="Znf_C2H2_jaz"/>
</dbReference>
<dbReference type="GO" id="GO:0008270">
    <property type="term" value="F:zinc ion binding"/>
    <property type="evidence" value="ECO:0007669"/>
    <property type="project" value="UniProtKB-KW"/>
</dbReference>
<reference evidence="7 8" key="1">
    <citation type="submission" date="2015-12" db="EMBL/GenBank/DDBJ databases">
        <title>Draft genome sequence of Moniliophthora roreri, the causal agent of frosty pod rot of cacao.</title>
        <authorList>
            <person name="Aime M.C."/>
            <person name="Diaz-Valderrama J.R."/>
            <person name="Kijpornyongpan T."/>
            <person name="Phillips-Mora W."/>
        </authorList>
    </citation>
    <scope>NUCLEOTIDE SEQUENCE [LARGE SCALE GENOMIC DNA]</scope>
    <source>
        <strain evidence="7 8">MCA 2952</strain>
    </source>
</reference>
<dbReference type="Pfam" id="PF12171">
    <property type="entry name" value="zf-C2H2_jaz"/>
    <property type="match status" value="1"/>
</dbReference>
<dbReference type="eggNOG" id="ENOG502RBIS">
    <property type="taxonomic scope" value="Eukaryota"/>
</dbReference>
<protein>
    <recommendedName>
        <fullName evidence="6">RING-type domain-containing protein</fullName>
    </recommendedName>
</protein>
<keyword evidence="2 4" id="KW-0863">Zinc-finger</keyword>
<keyword evidence="1" id="KW-0479">Metal-binding</keyword>
<dbReference type="InterPro" id="IPR013087">
    <property type="entry name" value="Znf_C2H2_type"/>
</dbReference>
<evidence type="ECO:0000259" key="6">
    <source>
        <dbReference type="PROSITE" id="PS50089"/>
    </source>
</evidence>
<organism evidence="7 8">
    <name type="scientific">Moniliophthora roreri</name>
    <name type="common">Frosty pod rot fungus</name>
    <name type="synonym">Monilia roreri</name>
    <dbReference type="NCBI Taxonomy" id="221103"/>
    <lineage>
        <taxon>Eukaryota</taxon>
        <taxon>Fungi</taxon>
        <taxon>Dikarya</taxon>
        <taxon>Basidiomycota</taxon>
        <taxon>Agaricomycotina</taxon>
        <taxon>Agaricomycetes</taxon>
        <taxon>Agaricomycetidae</taxon>
        <taxon>Agaricales</taxon>
        <taxon>Marasmiineae</taxon>
        <taxon>Marasmiaceae</taxon>
        <taxon>Moniliophthora</taxon>
    </lineage>
</organism>
<evidence type="ECO:0000256" key="3">
    <source>
        <dbReference type="ARBA" id="ARBA00022833"/>
    </source>
</evidence>
<keyword evidence="3" id="KW-0862">Zinc</keyword>
<feature type="domain" description="RING-type" evidence="6">
    <location>
        <begin position="177"/>
        <end position="215"/>
    </location>
</feature>
<proteinExistence type="predicted"/>
<dbReference type="PANTHER" id="PTHR23041">
    <property type="entry name" value="RING FINGER DOMAIN-CONTAINING"/>
    <property type="match status" value="1"/>
</dbReference>
<dbReference type="Pfam" id="PF00097">
    <property type="entry name" value="zf-C3HC4"/>
    <property type="match status" value="1"/>
</dbReference>
<dbReference type="PROSITE" id="PS50089">
    <property type="entry name" value="ZF_RING_2"/>
    <property type="match status" value="1"/>
</dbReference>
<comment type="caution">
    <text evidence="7">The sequence shown here is derived from an EMBL/GenBank/DDBJ whole genome shotgun (WGS) entry which is preliminary data.</text>
</comment>
<dbReference type="PROSITE" id="PS00518">
    <property type="entry name" value="ZF_RING_1"/>
    <property type="match status" value="1"/>
</dbReference>
<dbReference type="PANTHER" id="PTHR23041:SF78">
    <property type="entry name" value="E3 UBIQUITIN-PROTEIN LIGASE RNF4"/>
    <property type="match status" value="1"/>
</dbReference>
<dbReference type="Proteomes" id="UP000054988">
    <property type="component" value="Unassembled WGS sequence"/>
</dbReference>
<dbReference type="EMBL" id="LATX01000953">
    <property type="protein sequence ID" value="KTB44309.1"/>
    <property type="molecule type" value="Genomic_DNA"/>
</dbReference>
<accession>A0A0W0G784</accession>
<evidence type="ECO:0000256" key="1">
    <source>
        <dbReference type="ARBA" id="ARBA00022723"/>
    </source>
</evidence>
<dbReference type="InterPro" id="IPR018957">
    <property type="entry name" value="Znf_C3HC4_RING-type"/>
</dbReference>
<dbReference type="SUPFAM" id="SSF57850">
    <property type="entry name" value="RING/U-box"/>
    <property type="match status" value="1"/>
</dbReference>
<dbReference type="Gene3D" id="3.30.40.10">
    <property type="entry name" value="Zinc/RING finger domain, C3HC4 (zinc finger)"/>
    <property type="match status" value="1"/>
</dbReference>
<dbReference type="InterPro" id="IPR001841">
    <property type="entry name" value="Znf_RING"/>
</dbReference>
<feature type="compositionally biased region" description="Acidic residues" evidence="5">
    <location>
        <begin position="93"/>
        <end position="112"/>
    </location>
</feature>
<name>A0A0W0G784_MONRR</name>